<dbReference type="EMBL" id="CP039712">
    <property type="protein sequence ID" value="QCI85692.1"/>
    <property type="molecule type" value="Genomic_DNA"/>
</dbReference>
<proteinExistence type="inferred from homology"/>
<dbReference type="SUPFAM" id="SSF51445">
    <property type="entry name" value="(Trans)glycosidases"/>
    <property type="match status" value="1"/>
</dbReference>
<dbReference type="SUPFAM" id="SSF49303">
    <property type="entry name" value="beta-Galactosidase/glucuronidase domain"/>
    <property type="match status" value="1"/>
</dbReference>
<dbReference type="InterPro" id="IPR017853">
    <property type="entry name" value="GH"/>
</dbReference>
<dbReference type="InterPro" id="IPR008979">
    <property type="entry name" value="Galactose-bd-like_sf"/>
</dbReference>
<evidence type="ECO:0000256" key="1">
    <source>
        <dbReference type="ARBA" id="ARBA00007401"/>
    </source>
</evidence>
<dbReference type="RefSeq" id="WP_136952537.1">
    <property type="nucleotide sequence ID" value="NZ_CP039712.1"/>
</dbReference>
<dbReference type="AlphaFoldDB" id="A0A4D7CSM3"/>
<dbReference type="PANTHER" id="PTHR42732">
    <property type="entry name" value="BETA-GALACTOSIDASE"/>
    <property type="match status" value="1"/>
</dbReference>
<keyword evidence="3" id="KW-0326">Glycosidase</keyword>
<dbReference type="Gene3D" id="2.60.40.10">
    <property type="entry name" value="Immunoglobulins"/>
    <property type="match status" value="1"/>
</dbReference>
<dbReference type="Pfam" id="PF00703">
    <property type="entry name" value="Glyco_hydro_2"/>
    <property type="match status" value="1"/>
</dbReference>
<keyword evidence="2 7" id="KW-0378">Hydrolase</keyword>
<dbReference type="GO" id="GO:0005975">
    <property type="term" value="P:carbohydrate metabolic process"/>
    <property type="evidence" value="ECO:0007669"/>
    <property type="project" value="InterPro"/>
</dbReference>
<dbReference type="OrthoDB" id="9762066at2"/>
<dbReference type="InterPro" id="IPR013783">
    <property type="entry name" value="Ig-like_fold"/>
</dbReference>
<gene>
    <name evidence="7" type="ORF">FA707_01340</name>
</gene>
<dbReference type="Gene3D" id="3.20.20.80">
    <property type="entry name" value="Glycosidases"/>
    <property type="match status" value="1"/>
</dbReference>
<evidence type="ECO:0000259" key="4">
    <source>
        <dbReference type="Pfam" id="PF00703"/>
    </source>
</evidence>
<feature type="domain" description="Glycosyl hydrolases family 2 sugar binding" evidence="6">
    <location>
        <begin position="77"/>
        <end position="185"/>
    </location>
</feature>
<dbReference type="Proteomes" id="UP000298615">
    <property type="component" value="Chromosome"/>
</dbReference>
<evidence type="ECO:0000259" key="6">
    <source>
        <dbReference type="Pfam" id="PF02837"/>
    </source>
</evidence>
<evidence type="ECO:0000313" key="7">
    <source>
        <dbReference type="EMBL" id="QCI85692.1"/>
    </source>
</evidence>
<accession>A0A4D7CSM3</accession>
<evidence type="ECO:0000313" key="8">
    <source>
        <dbReference type="Proteomes" id="UP000298615"/>
    </source>
</evidence>
<dbReference type="InterPro" id="IPR006102">
    <property type="entry name" value="Ig-like_GH2"/>
</dbReference>
<organism evidence="7 8">
    <name type="scientific">Vagococcus zengguangii</name>
    <dbReference type="NCBI Taxonomy" id="2571750"/>
    <lineage>
        <taxon>Bacteria</taxon>
        <taxon>Bacillati</taxon>
        <taxon>Bacillota</taxon>
        <taxon>Bacilli</taxon>
        <taxon>Lactobacillales</taxon>
        <taxon>Enterococcaceae</taxon>
        <taxon>Vagococcus</taxon>
    </lineage>
</organism>
<dbReference type="PANTHER" id="PTHR42732:SF2">
    <property type="entry name" value="BETA-MANNOSIDASE"/>
    <property type="match status" value="1"/>
</dbReference>
<dbReference type="InterPro" id="IPR006103">
    <property type="entry name" value="Glyco_hydro_2_cat"/>
</dbReference>
<sequence length="589" mass="68660">MVKTIDLYTKWGEYVVKTDELPLNDYPRPQLRRDNWQNLNGFWEYAISQSETVPDKFDGQIRVPFSPESLLSGVQRLVTPADTLWYRRKLTVEQQDDKRVLLHFGAVDQICQVWLNGRLVGEHVGGYWPFTFDITNYLQSENELLVKVKDASDNPIYAYGKQKLQHGQIWYTPQSGIWQTVWLEQVPSNYVENLTVTPNFDESSVTLSIETAHAFEQANIVISKDGREVVRATAAHSEITIELPEFDAWTPDTPHLYDVEVTLAEDRVQSYFGMRKFSIGKNAHGQTVPLLNNQPIFHNGLLDQGYWSDGLYTPPSDEAMIWDIEQVKALGFNMLRKHIKVEPLRWYYHCDRLGMLVWQDFVSGGAPEYSRWLIQILPFINIQLKDNKYKWFRRESLASRQQFETEMHQTVATLKNVTSLATWVPFNEGWGQFDSTRIGDMLRDLDPTRLIDYVSGYHDQGEGDFKSPHIYYKKYRLKPDKHERIQILSEFGGYSLPTEHHMGTDKLFGYKMYQTPAEFSAAYEKLFVEEIYPAIEQGLSGTVYTQVSDVEEEINGLFTYDRRVIKIDQALVRRVNQEIYRRFATQQSK</sequence>
<reference evidence="7 8" key="1">
    <citation type="submission" date="2019-04" db="EMBL/GenBank/DDBJ databases">
        <title>Vagococcus sp. nov., isolated from faeces of yaks (Bos grunniens).</title>
        <authorList>
            <person name="Ge Y."/>
        </authorList>
    </citation>
    <scope>NUCLEOTIDE SEQUENCE [LARGE SCALE GENOMIC DNA]</scope>
    <source>
        <strain evidence="7 8">MN-17</strain>
    </source>
</reference>
<dbReference type="SUPFAM" id="SSF49785">
    <property type="entry name" value="Galactose-binding domain-like"/>
    <property type="match status" value="1"/>
</dbReference>
<dbReference type="InterPro" id="IPR036156">
    <property type="entry name" value="Beta-gal/glucu_dom_sf"/>
</dbReference>
<keyword evidence="8" id="KW-1185">Reference proteome</keyword>
<comment type="similarity">
    <text evidence="1">Belongs to the glycosyl hydrolase 2 family.</text>
</comment>
<dbReference type="GO" id="GO:0004553">
    <property type="term" value="F:hydrolase activity, hydrolyzing O-glycosyl compounds"/>
    <property type="evidence" value="ECO:0007669"/>
    <property type="project" value="InterPro"/>
</dbReference>
<evidence type="ECO:0000259" key="5">
    <source>
        <dbReference type="Pfam" id="PF02836"/>
    </source>
</evidence>
<feature type="domain" description="Glycoside hydrolase family 2 catalytic" evidence="5">
    <location>
        <begin position="317"/>
        <end position="515"/>
    </location>
</feature>
<dbReference type="KEGG" id="vao:FA707_01340"/>
<protein>
    <submittedName>
        <fullName evidence="7">Glycoside hydrolase family 2</fullName>
    </submittedName>
</protein>
<feature type="domain" description="Glycoside hydrolase family 2 immunoglobulin-like beta-sandwich" evidence="4">
    <location>
        <begin position="190"/>
        <end position="275"/>
    </location>
</feature>
<dbReference type="InterPro" id="IPR006104">
    <property type="entry name" value="Glyco_hydro_2_N"/>
</dbReference>
<dbReference type="Gene3D" id="2.60.120.260">
    <property type="entry name" value="Galactose-binding domain-like"/>
    <property type="match status" value="1"/>
</dbReference>
<dbReference type="Pfam" id="PF02836">
    <property type="entry name" value="Glyco_hydro_2_C"/>
    <property type="match status" value="1"/>
</dbReference>
<dbReference type="Pfam" id="PF02837">
    <property type="entry name" value="Glyco_hydro_2_N"/>
    <property type="match status" value="1"/>
</dbReference>
<dbReference type="InterPro" id="IPR051913">
    <property type="entry name" value="GH2_Domain-Containing"/>
</dbReference>
<evidence type="ECO:0000256" key="3">
    <source>
        <dbReference type="ARBA" id="ARBA00023295"/>
    </source>
</evidence>
<evidence type="ECO:0000256" key="2">
    <source>
        <dbReference type="ARBA" id="ARBA00022801"/>
    </source>
</evidence>
<name>A0A4D7CSM3_9ENTE</name>